<keyword evidence="4" id="KW-1185">Reference proteome</keyword>
<keyword evidence="2" id="KW-0812">Transmembrane</keyword>
<sequence>MAEEHSGERSARLQDRAPTSPGLKEQLLGPGRPRKPWTHLFVMAMGLLVVASLAVPALMGDERVDVAFTLTLLGLLGAGTGELLPPTRRALTVALRLGGVALALLGIGLRLL</sequence>
<protein>
    <recommendedName>
        <fullName evidence="5">DUF3017 domain-containing protein</fullName>
    </recommendedName>
</protein>
<proteinExistence type="predicted"/>
<feature type="transmembrane region" description="Helical" evidence="2">
    <location>
        <begin position="90"/>
        <end position="109"/>
    </location>
</feature>
<evidence type="ECO:0000256" key="1">
    <source>
        <dbReference type="SAM" id="MobiDB-lite"/>
    </source>
</evidence>
<evidence type="ECO:0000313" key="3">
    <source>
        <dbReference type="EMBL" id="QBI21699.1"/>
    </source>
</evidence>
<feature type="transmembrane region" description="Helical" evidence="2">
    <location>
        <begin position="66"/>
        <end position="84"/>
    </location>
</feature>
<feature type="transmembrane region" description="Helical" evidence="2">
    <location>
        <begin position="37"/>
        <end position="59"/>
    </location>
</feature>
<evidence type="ECO:0008006" key="5">
    <source>
        <dbReference type="Google" id="ProtNLM"/>
    </source>
</evidence>
<dbReference type="Proteomes" id="UP000291469">
    <property type="component" value="Chromosome"/>
</dbReference>
<organism evidence="3 4">
    <name type="scientific">Egibacter rhizosphaerae</name>
    <dbReference type="NCBI Taxonomy" id="1670831"/>
    <lineage>
        <taxon>Bacteria</taxon>
        <taxon>Bacillati</taxon>
        <taxon>Actinomycetota</taxon>
        <taxon>Nitriliruptoria</taxon>
        <taxon>Egibacterales</taxon>
        <taxon>Egibacteraceae</taxon>
        <taxon>Egibacter</taxon>
    </lineage>
</organism>
<feature type="compositionally biased region" description="Basic and acidic residues" evidence="1">
    <location>
        <begin position="1"/>
        <end position="15"/>
    </location>
</feature>
<dbReference type="KEGG" id="erz:ER308_20425"/>
<dbReference type="Pfam" id="PF26041">
    <property type="entry name" value="DUF8011"/>
    <property type="match status" value="1"/>
</dbReference>
<accession>A0A411YKF7</accession>
<dbReference type="InterPro" id="IPR058324">
    <property type="entry name" value="DUF8011"/>
</dbReference>
<dbReference type="AlphaFoldDB" id="A0A411YKF7"/>
<keyword evidence="2" id="KW-1133">Transmembrane helix</keyword>
<dbReference type="EMBL" id="CP036402">
    <property type="protein sequence ID" value="QBI21699.1"/>
    <property type="molecule type" value="Genomic_DNA"/>
</dbReference>
<reference evidence="3 4" key="1">
    <citation type="submission" date="2019-01" db="EMBL/GenBank/DDBJ databases">
        <title>Egibacter rhizosphaerae EGI 80759T.</title>
        <authorList>
            <person name="Chen D.-D."/>
            <person name="Tian Y."/>
            <person name="Jiao J.-Y."/>
            <person name="Zhang X.-T."/>
            <person name="Zhang Y.-G."/>
            <person name="Zhang Y."/>
            <person name="Xiao M."/>
            <person name="Shu W.-S."/>
            <person name="Li W.-J."/>
        </authorList>
    </citation>
    <scope>NUCLEOTIDE SEQUENCE [LARGE SCALE GENOMIC DNA]</scope>
    <source>
        <strain evidence="3 4">EGI 80759</strain>
    </source>
</reference>
<evidence type="ECO:0000256" key="2">
    <source>
        <dbReference type="SAM" id="Phobius"/>
    </source>
</evidence>
<evidence type="ECO:0000313" key="4">
    <source>
        <dbReference type="Proteomes" id="UP000291469"/>
    </source>
</evidence>
<gene>
    <name evidence="3" type="ORF">ER308_20425</name>
</gene>
<name>A0A411YKF7_9ACTN</name>
<feature type="region of interest" description="Disordered" evidence="1">
    <location>
        <begin position="1"/>
        <end position="31"/>
    </location>
</feature>
<keyword evidence="2" id="KW-0472">Membrane</keyword>